<evidence type="ECO:0000313" key="3">
    <source>
        <dbReference type="Proteomes" id="UP000324222"/>
    </source>
</evidence>
<reference evidence="2 3" key="1">
    <citation type="submission" date="2019-05" db="EMBL/GenBank/DDBJ databases">
        <title>Another draft genome of Portunus trituberculatus and its Hox gene families provides insights of decapod evolution.</title>
        <authorList>
            <person name="Jeong J.-H."/>
            <person name="Song I."/>
            <person name="Kim S."/>
            <person name="Choi T."/>
            <person name="Kim D."/>
            <person name="Ryu S."/>
            <person name="Kim W."/>
        </authorList>
    </citation>
    <scope>NUCLEOTIDE SEQUENCE [LARGE SCALE GENOMIC DNA]</scope>
    <source>
        <tissue evidence="2">Muscle</tissue>
    </source>
</reference>
<sequence>MDAAPVSGFPKKKSRNTDNWTRRAVSARPGTARWFGLIISRINISSGYLWRRPRVALLKCYYFYESVCPVNVKCRVAPTSRVQKGIKQKYCLKESNSRAWRGLHPVPSVAANMGLVPRGCTGSYRQINTRGLGRLAHGRLFSQISMKK</sequence>
<evidence type="ECO:0000256" key="1">
    <source>
        <dbReference type="SAM" id="MobiDB-lite"/>
    </source>
</evidence>
<dbReference type="Proteomes" id="UP000324222">
    <property type="component" value="Unassembled WGS sequence"/>
</dbReference>
<organism evidence="2 3">
    <name type="scientific">Portunus trituberculatus</name>
    <name type="common">Swimming crab</name>
    <name type="synonym">Neptunus trituberculatus</name>
    <dbReference type="NCBI Taxonomy" id="210409"/>
    <lineage>
        <taxon>Eukaryota</taxon>
        <taxon>Metazoa</taxon>
        <taxon>Ecdysozoa</taxon>
        <taxon>Arthropoda</taxon>
        <taxon>Crustacea</taxon>
        <taxon>Multicrustacea</taxon>
        <taxon>Malacostraca</taxon>
        <taxon>Eumalacostraca</taxon>
        <taxon>Eucarida</taxon>
        <taxon>Decapoda</taxon>
        <taxon>Pleocyemata</taxon>
        <taxon>Brachyura</taxon>
        <taxon>Eubrachyura</taxon>
        <taxon>Portunoidea</taxon>
        <taxon>Portunidae</taxon>
        <taxon>Portuninae</taxon>
        <taxon>Portunus</taxon>
    </lineage>
</organism>
<dbReference type="EMBL" id="VSRR010000659">
    <property type="protein sequence ID" value="MPC18220.1"/>
    <property type="molecule type" value="Genomic_DNA"/>
</dbReference>
<proteinExistence type="predicted"/>
<keyword evidence="3" id="KW-1185">Reference proteome</keyword>
<dbReference type="AlphaFoldDB" id="A0A5B7DA73"/>
<gene>
    <name evidence="2" type="ORF">E2C01_011098</name>
</gene>
<feature type="region of interest" description="Disordered" evidence="1">
    <location>
        <begin position="1"/>
        <end position="23"/>
    </location>
</feature>
<evidence type="ECO:0000313" key="2">
    <source>
        <dbReference type="EMBL" id="MPC18220.1"/>
    </source>
</evidence>
<accession>A0A5B7DA73</accession>
<name>A0A5B7DA73_PORTR</name>
<comment type="caution">
    <text evidence="2">The sequence shown here is derived from an EMBL/GenBank/DDBJ whole genome shotgun (WGS) entry which is preliminary data.</text>
</comment>
<protein>
    <submittedName>
        <fullName evidence="2">Uncharacterized protein</fullName>
    </submittedName>
</protein>